<gene>
    <name evidence="4" type="ORF">LIER_38889</name>
</gene>
<dbReference type="InterPro" id="IPR013087">
    <property type="entry name" value="Znf_C2H2_type"/>
</dbReference>
<feature type="region of interest" description="Disordered" evidence="2">
    <location>
        <begin position="40"/>
        <end position="97"/>
    </location>
</feature>
<evidence type="ECO:0000313" key="5">
    <source>
        <dbReference type="Proteomes" id="UP001454036"/>
    </source>
</evidence>
<feature type="domain" description="C2H2-type" evidence="3">
    <location>
        <begin position="101"/>
        <end position="128"/>
    </location>
</feature>
<proteinExistence type="predicted"/>
<keyword evidence="5" id="KW-1185">Reference proteome</keyword>
<dbReference type="Pfam" id="PF13912">
    <property type="entry name" value="zf-C2H2_6"/>
    <property type="match status" value="1"/>
</dbReference>
<keyword evidence="1" id="KW-0862">Zinc</keyword>
<reference evidence="4 5" key="1">
    <citation type="submission" date="2024-01" db="EMBL/GenBank/DDBJ databases">
        <title>The complete chloroplast genome sequence of Lithospermum erythrorhizon: insights into the phylogenetic relationship among Boraginaceae species and the maternal lineages of purple gromwells.</title>
        <authorList>
            <person name="Okada T."/>
            <person name="Watanabe K."/>
        </authorList>
    </citation>
    <scope>NUCLEOTIDE SEQUENCE [LARGE SCALE GENOMIC DNA]</scope>
</reference>
<dbReference type="SUPFAM" id="SSF57667">
    <property type="entry name" value="beta-beta-alpha zinc fingers"/>
    <property type="match status" value="1"/>
</dbReference>
<dbReference type="GO" id="GO:0000976">
    <property type="term" value="F:transcription cis-regulatory region binding"/>
    <property type="evidence" value="ECO:0007669"/>
    <property type="project" value="TreeGrafter"/>
</dbReference>
<evidence type="ECO:0000313" key="4">
    <source>
        <dbReference type="EMBL" id="GAA0159551.1"/>
    </source>
</evidence>
<accession>A0AAV3Q802</accession>
<keyword evidence="1" id="KW-0479">Metal-binding</keyword>
<evidence type="ECO:0000259" key="3">
    <source>
        <dbReference type="PROSITE" id="PS50157"/>
    </source>
</evidence>
<evidence type="ECO:0000256" key="1">
    <source>
        <dbReference type="PROSITE-ProRule" id="PRU00042"/>
    </source>
</evidence>
<feature type="compositionally biased region" description="Low complexity" evidence="2">
    <location>
        <begin position="60"/>
        <end position="71"/>
    </location>
</feature>
<dbReference type="GO" id="GO:0010090">
    <property type="term" value="P:trichome morphogenesis"/>
    <property type="evidence" value="ECO:0007669"/>
    <property type="project" value="InterPro"/>
</dbReference>
<dbReference type="PROSITE" id="PS50157">
    <property type="entry name" value="ZINC_FINGER_C2H2_2"/>
    <property type="match status" value="1"/>
</dbReference>
<dbReference type="GO" id="GO:0008270">
    <property type="term" value="F:zinc ion binding"/>
    <property type="evidence" value="ECO:0007669"/>
    <property type="project" value="UniProtKB-KW"/>
</dbReference>
<dbReference type="Gene3D" id="3.30.160.60">
    <property type="entry name" value="Classic Zinc Finger"/>
    <property type="match status" value="1"/>
</dbReference>
<name>A0AAV3Q802_LITER</name>
<dbReference type="InterPro" id="IPR036236">
    <property type="entry name" value="Znf_C2H2_sf"/>
</dbReference>
<evidence type="ECO:0000256" key="2">
    <source>
        <dbReference type="SAM" id="MobiDB-lite"/>
    </source>
</evidence>
<dbReference type="PANTHER" id="PTHR46353">
    <property type="entry name" value="ZINC FINGER PROTEIN 5"/>
    <property type="match status" value="1"/>
</dbReference>
<dbReference type="GO" id="GO:0009740">
    <property type="term" value="P:gibberellic acid mediated signaling pathway"/>
    <property type="evidence" value="ECO:0007669"/>
    <property type="project" value="TreeGrafter"/>
</dbReference>
<comment type="caution">
    <text evidence="4">The sequence shown here is derived from an EMBL/GenBank/DDBJ whole genome shotgun (WGS) entry which is preliminary data.</text>
</comment>
<dbReference type="PROSITE" id="PS00028">
    <property type="entry name" value="ZINC_FINGER_C2H2_1"/>
    <property type="match status" value="1"/>
</dbReference>
<dbReference type="GO" id="GO:0009736">
    <property type="term" value="P:cytokinin-activated signaling pathway"/>
    <property type="evidence" value="ECO:0007669"/>
    <property type="project" value="TreeGrafter"/>
</dbReference>
<dbReference type="PANTHER" id="PTHR46353:SF5">
    <property type="entry name" value="ZINC FINGER PROTEIN 5"/>
    <property type="match status" value="1"/>
</dbReference>
<dbReference type="GO" id="GO:0005634">
    <property type="term" value="C:nucleus"/>
    <property type="evidence" value="ECO:0007669"/>
    <property type="project" value="TreeGrafter"/>
</dbReference>
<protein>
    <recommendedName>
        <fullName evidence="3">C2H2-type domain-containing protein</fullName>
    </recommendedName>
</protein>
<dbReference type="Proteomes" id="UP001454036">
    <property type="component" value="Unassembled WGS sequence"/>
</dbReference>
<keyword evidence="1" id="KW-0863">Zinc-finger</keyword>
<dbReference type="AlphaFoldDB" id="A0AAV3Q802"/>
<organism evidence="4 5">
    <name type="scientific">Lithospermum erythrorhizon</name>
    <name type="common">Purple gromwell</name>
    <name type="synonym">Lithospermum officinale var. erythrorhizon</name>
    <dbReference type="NCBI Taxonomy" id="34254"/>
    <lineage>
        <taxon>Eukaryota</taxon>
        <taxon>Viridiplantae</taxon>
        <taxon>Streptophyta</taxon>
        <taxon>Embryophyta</taxon>
        <taxon>Tracheophyta</taxon>
        <taxon>Spermatophyta</taxon>
        <taxon>Magnoliopsida</taxon>
        <taxon>eudicotyledons</taxon>
        <taxon>Gunneridae</taxon>
        <taxon>Pentapetalae</taxon>
        <taxon>asterids</taxon>
        <taxon>lamiids</taxon>
        <taxon>Boraginales</taxon>
        <taxon>Boraginaceae</taxon>
        <taxon>Boraginoideae</taxon>
        <taxon>Lithospermeae</taxon>
        <taxon>Lithospermum</taxon>
    </lineage>
</organism>
<dbReference type="InterPro" id="IPR044299">
    <property type="entry name" value="GIS3/ZFP5/ZFP6"/>
</dbReference>
<dbReference type="EMBL" id="BAABME010020151">
    <property type="protein sequence ID" value="GAA0159551.1"/>
    <property type="molecule type" value="Genomic_DNA"/>
</dbReference>
<dbReference type="GO" id="GO:0003700">
    <property type="term" value="F:DNA-binding transcription factor activity"/>
    <property type="evidence" value="ECO:0007669"/>
    <property type="project" value="TreeGrafter"/>
</dbReference>
<sequence>MEKSALSSISPSCIEDNQGMIGTFHANKNKLKLFGIELHTSQDSPIDNEEKDNIVKCDESVNSSSSSTISSPGGGDKFSNEPSSTTEPTPPPPATEEQNKFICQYCLKRFPNSQALGGHQNAHKKERMRKKRLQLQAKKASINYYLQPYKNNPSFNYHVSSPWFNDPTNIQTPEFTMYDESQISFSHSDQDKWYTPFEQKDSNMFTLTHIDRHRDAKPQVLVKPSRFPSSMKNSKIIDLELGLSFSSL</sequence>